<reference evidence="1" key="1">
    <citation type="journal article" date="2014" name="Front. Microbiol.">
        <title>High frequency of phylogenetically diverse reductive dehalogenase-homologous genes in deep subseafloor sedimentary metagenomes.</title>
        <authorList>
            <person name="Kawai M."/>
            <person name="Futagami T."/>
            <person name="Toyoda A."/>
            <person name="Takaki Y."/>
            <person name="Nishi S."/>
            <person name="Hori S."/>
            <person name="Arai W."/>
            <person name="Tsubouchi T."/>
            <person name="Morono Y."/>
            <person name="Uchiyama I."/>
            <person name="Ito T."/>
            <person name="Fujiyama A."/>
            <person name="Inagaki F."/>
            <person name="Takami H."/>
        </authorList>
    </citation>
    <scope>NUCLEOTIDE SEQUENCE</scope>
    <source>
        <strain evidence="1">Expedition CK06-06</strain>
    </source>
</reference>
<dbReference type="AlphaFoldDB" id="X1NBH8"/>
<organism evidence="1">
    <name type="scientific">marine sediment metagenome</name>
    <dbReference type="NCBI Taxonomy" id="412755"/>
    <lineage>
        <taxon>unclassified sequences</taxon>
        <taxon>metagenomes</taxon>
        <taxon>ecological metagenomes</taxon>
    </lineage>
</organism>
<name>X1NBH8_9ZZZZ</name>
<accession>X1NBH8</accession>
<dbReference type="EMBL" id="BARV01004161">
    <property type="protein sequence ID" value="GAI16004.1"/>
    <property type="molecule type" value="Genomic_DNA"/>
</dbReference>
<protein>
    <submittedName>
        <fullName evidence="1">Uncharacterized protein</fullName>
    </submittedName>
</protein>
<proteinExistence type="predicted"/>
<sequence>MYLDKFYDKENGIYITRRAEDEYNLVNQTLKEDRFYEWTDKQGDFHRQIWSFELAYLFRYEAELLLEKHGFKIENVFGNFDKSPYNYYSGEQIFVARKIS</sequence>
<comment type="caution">
    <text evidence="1">The sequence shown here is derived from an EMBL/GenBank/DDBJ whole genome shotgun (WGS) entry which is preliminary data.</text>
</comment>
<gene>
    <name evidence="1" type="ORF">S06H3_09436</name>
</gene>
<evidence type="ECO:0000313" key="1">
    <source>
        <dbReference type="EMBL" id="GAI16004.1"/>
    </source>
</evidence>